<accession>A0A1X0XX67</accession>
<comment type="caution">
    <text evidence="1">The sequence shown here is derived from an EMBL/GenBank/DDBJ whole genome shotgun (WGS) entry which is preliminary data.</text>
</comment>
<dbReference type="Proteomes" id="UP000193136">
    <property type="component" value="Unassembled WGS sequence"/>
</dbReference>
<sequence length="75" mass="8639">MYEADLTSPPSRFRPMGQYCQIDGGSLHLTPDTHGHENLGIKNYVNYRRELFREGTLSIHLIPLGQFLQSSLFSW</sequence>
<evidence type="ECO:0000313" key="2">
    <source>
        <dbReference type="Proteomes" id="UP000193136"/>
    </source>
</evidence>
<protein>
    <submittedName>
        <fullName evidence="1">Uncharacterized protein</fullName>
    </submittedName>
</protein>
<organism evidence="1 2">
    <name type="scientific">Geothermobacter hydrogeniphilus</name>
    <dbReference type="NCBI Taxonomy" id="1969733"/>
    <lineage>
        <taxon>Bacteria</taxon>
        <taxon>Pseudomonadati</taxon>
        <taxon>Thermodesulfobacteriota</taxon>
        <taxon>Desulfuromonadia</taxon>
        <taxon>Desulfuromonadales</taxon>
        <taxon>Geothermobacteraceae</taxon>
        <taxon>Geothermobacter</taxon>
    </lineage>
</organism>
<evidence type="ECO:0000313" key="1">
    <source>
        <dbReference type="EMBL" id="ORJ57477.1"/>
    </source>
</evidence>
<proteinExistence type="predicted"/>
<reference evidence="1 2" key="1">
    <citation type="submission" date="2017-03" db="EMBL/GenBank/DDBJ databases">
        <title>Genome sequence of Geothermobacter sp. EPR-M, Deep-Sea Iron Reducer.</title>
        <authorList>
            <person name="Tully B."/>
            <person name="Savalia P."/>
            <person name="Abuyen K."/>
            <person name="Baughan C."/>
            <person name="Romero E."/>
            <person name="Ronkowski C."/>
            <person name="Torres B."/>
            <person name="Tremblay J."/>
            <person name="Trujillo A."/>
            <person name="Tyler M."/>
            <person name="Perez-Rodriguez I."/>
            <person name="Amend J."/>
        </authorList>
    </citation>
    <scope>NUCLEOTIDE SEQUENCE [LARGE SCALE GENOMIC DNA]</scope>
    <source>
        <strain evidence="1 2">EPR-M</strain>
    </source>
</reference>
<gene>
    <name evidence="1" type="ORF">B5V00_13585</name>
</gene>
<dbReference type="AlphaFoldDB" id="A0A1X0XX67"/>
<keyword evidence="2" id="KW-1185">Reference proteome</keyword>
<dbReference type="EMBL" id="NAAD01000019">
    <property type="protein sequence ID" value="ORJ57477.1"/>
    <property type="molecule type" value="Genomic_DNA"/>
</dbReference>
<name>A0A1X0XX67_9BACT</name>